<reference evidence="1 2" key="1">
    <citation type="submission" date="2019-04" db="EMBL/GenBank/DDBJ databases">
        <title>Complete Genome and Methylome Analysis of Haemophilus haemolyticus NEB129.</title>
        <authorList>
            <person name="Fomenkov A."/>
            <person name="Roberts R.J."/>
            <person name="Anton B.P."/>
            <person name="Vincze T."/>
        </authorList>
    </citation>
    <scope>NUCLEOTIDE SEQUENCE [LARGE SCALE GENOMIC DNA]</scope>
    <source>
        <strain evidence="1 2">NEB129</strain>
    </source>
</reference>
<dbReference type="Proteomes" id="UP000323974">
    <property type="component" value="Chromosome"/>
</dbReference>
<gene>
    <name evidence="1" type="ORF">E5Q53_00690</name>
</gene>
<dbReference type="GO" id="GO:0003677">
    <property type="term" value="F:DNA binding"/>
    <property type="evidence" value="ECO:0007669"/>
    <property type="project" value="InterPro"/>
</dbReference>
<dbReference type="GO" id="GO:0004519">
    <property type="term" value="F:endonuclease activity"/>
    <property type="evidence" value="ECO:0007669"/>
    <property type="project" value="InterPro"/>
</dbReference>
<dbReference type="KEGG" id="hpaa:E5Q53_00690"/>
<dbReference type="InterPro" id="IPR010270">
    <property type="entry name" value="Phage_P2_GpM"/>
</dbReference>
<sequence>MMAGFREHRERLKLQQQQAEIVQGKAVQLTAPTQYDSLMIVVHNELEKIKALPTFEQRAEYKRLYFLPKFLPLVEEYFVKNEHYQNDLVGYCVVFLFDVGDFNQAITLTDRAIGDQQKMPATILRSFAHFAADQLFDFTERATNSGQSAEPYFSQILDKITMSDWLVSEMVMAKWYKLLAKLLLLARELNGKVKTALVNEPRRLELAILAAASANQYNHKIGVNNLIERCFMRLSALSNLNLYTEEKLNAFNKSLQEGRAKGLTEAEIAEVKAYLRNPSLSLEEVAEQLGVADV</sequence>
<accession>A0AAE6JQZ2</accession>
<dbReference type="Pfam" id="PF05944">
    <property type="entry name" value="Phage_term_smal"/>
    <property type="match status" value="1"/>
</dbReference>
<dbReference type="EMBL" id="CP038817">
    <property type="protein sequence ID" value="QEN10093.1"/>
    <property type="molecule type" value="Genomic_DNA"/>
</dbReference>
<evidence type="ECO:0000313" key="1">
    <source>
        <dbReference type="EMBL" id="QEN10093.1"/>
    </source>
</evidence>
<evidence type="ECO:0000313" key="2">
    <source>
        <dbReference type="Proteomes" id="UP000323974"/>
    </source>
</evidence>
<organism evidence="1 2">
    <name type="scientific">Haemophilus parahaemolyticus</name>
    <dbReference type="NCBI Taxonomy" id="735"/>
    <lineage>
        <taxon>Bacteria</taxon>
        <taxon>Pseudomonadati</taxon>
        <taxon>Pseudomonadota</taxon>
        <taxon>Gammaproteobacteria</taxon>
        <taxon>Pasteurellales</taxon>
        <taxon>Pasteurellaceae</taxon>
        <taxon>Haemophilus</taxon>
    </lineage>
</organism>
<dbReference type="AlphaFoldDB" id="A0AAE6JQZ2"/>
<protein>
    <submittedName>
        <fullName evidence="1">Terminase</fullName>
    </submittedName>
</protein>
<proteinExistence type="predicted"/>
<name>A0AAE6JQZ2_HAEPH</name>